<feature type="compositionally biased region" description="Basic and acidic residues" evidence="1">
    <location>
        <begin position="354"/>
        <end position="376"/>
    </location>
</feature>
<dbReference type="InParanoid" id="D7FNP9"/>
<dbReference type="EMBL" id="FN648291">
    <property type="protein sequence ID" value="CBJ26060.1"/>
    <property type="molecule type" value="Genomic_DNA"/>
</dbReference>
<sequence length="701" mass="74334">MMGEWDDDGHHLVINRGVTVLADDLGRVLDKLPTPTNRGCHKHASNQGRPLTTSACVAPRHGQDVVVDPAGNAFSVRVHLAQHLHLTQRVAKLEAMVADLQGQVGTHQRLMHDIRRENFVTQGAFMAAQLCKADKGTVKSQRGKLDLVCELLISAGIFEEATGGGLCVREKEEETKPCAAVEPAHAGIGRTAFLEESLTHAEEAIARIDRSVEAASVEAKRTAAVAAGANSRLDKVAARCGLVEERCTRADERCRQVDEYCTAAVEENKNRLDESLEETRELIETNSTRIFHLAAEVEGLVSASKASPAAARRLALAREETGDIFSVEVADFPPEQQEGHGRTTATPPKATVGKRKDTIRERLKPRVGRAKKDPGKTPHLSTFAEGENHHVSCRPGVLDEPGSSPREDSAKTRGMESNLQHPAPPSARRRCNSTFSGRRVVVVSPEIKDPPAGLIAGPVRPPEYHAAPGVWSRASSWPLLSNAAATRGEGGGTDTGTGEERKGMILRRDYSMPNLGLTSRTHDGPPDATRIKLAGTAPAIDPSLVSAGAVGDVPLHPHVATAIADRIEGSDTAGTPRGDEENAREALPRDNSPMKAPNHHVGEACGTGNKDRQPPVPSQALAAMTAQEVAEALGIAAVAQGRPHDTAAAKATDDNLDGGLSGRLTSPGTRLACLGNPLHDLGGNEELSSDDASSTTAADGR</sequence>
<protein>
    <submittedName>
        <fullName evidence="2">Uncharacterized protein</fullName>
    </submittedName>
</protein>
<feature type="compositionally biased region" description="Basic and acidic residues" evidence="1">
    <location>
        <begin position="405"/>
        <end position="414"/>
    </location>
</feature>
<feature type="region of interest" description="Disordered" evidence="1">
    <location>
        <begin position="333"/>
        <end position="431"/>
    </location>
</feature>
<dbReference type="Proteomes" id="UP000002630">
    <property type="component" value="Linkage Group LG02"/>
</dbReference>
<accession>D7FNP9</accession>
<evidence type="ECO:0000313" key="3">
    <source>
        <dbReference type="Proteomes" id="UP000002630"/>
    </source>
</evidence>
<feature type="compositionally biased region" description="Low complexity" evidence="1">
    <location>
        <begin position="690"/>
        <end position="701"/>
    </location>
</feature>
<dbReference type="EMBL" id="FN649727">
    <property type="protein sequence ID" value="CBJ26060.1"/>
    <property type="molecule type" value="Genomic_DNA"/>
</dbReference>
<feature type="compositionally biased region" description="Basic and acidic residues" evidence="1">
    <location>
        <begin position="577"/>
        <end position="588"/>
    </location>
</feature>
<organism evidence="2 3">
    <name type="scientific">Ectocarpus siliculosus</name>
    <name type="common">Brown alga</name>
    <name type="synonym">Conferva siliculosa</name>
    <dbReference type="NCBI Taxonomy" id="2880"/>
    <lineage>
        <taxon>Eukaryota</taxon>
        <taxon>Sar</taxon>
        <taxon>Stramenopiles</taxon>
        <taxon>Ochrophyta</taxon>
        <taxon>PX clade</taxon>
        <taxon>Phaeophyceae</taxon>
        <taxon>Ectocarpales</taxon>
        <taxon>Ectocarpaceae</taxon>
        <taxon>Ectocarpus</taxon>
    </lineage>
</organism>
<dbReference type="OrthoDB" id="10328832at2759"/>
<evidence type="ECO:0000256" key="1">
    <source>
        <dbReference type="SAM" id="MobiDB-lite"/>
    </source>
</evidence>
<evidence type="ECO:0000313" key="2">
    <source>
        <dbReference type="EMBL" id="CBJ26060.1"/>
    </source>
</evidence>
<keyword evidence="3" id="KW-1185">Reference proteome</keyword>
<feature type="region of interest" description="Disordered" evidence="1">
    <location>
        <begin position="676"/>
        <end position="701"/>
    </location>
</feature>
<reference evidence="2 3" key="1">
    <citation type="journal article" date="2010" name="Nature">
        <title>The Ectocarpus genome and the independent evolution of multicellularity in brown algae.</title>
        <authorList>
            <person name="Cock J.M."/>
            <person name="Sterck L."/>
            <person name="Rouze P."/>
            <person name="Scornet D."/>
            <person name="Allen A.E."/>
            <person name="Amoutzias G."/>
            <person name="Anthouard V."/>
            <person name="Artiguenave F."/>
            <person name="Aury J.M."/>
            <person name="Badger J.H."/>
            <person name="Beszteri B."/>
            <person name="Billiau K."/>
            <person name="Bonnet E."/>
            <person name="Bothwell J.H."/>
            <person name="Bowler C."/>
            <person name="Boyen C."/>
            <person name="Brownlee C."/>
            <person name="Carrano C.J."/>
            <person name="Charrier B."/>
            <person name="Cho G.Y."/>
            <person name="Coelho S.M."/>
            <person name="Collen J."/>
            <person name="Corre E."/>
            <person name="Da Silva C."/>
            <person name="Delage L."/>
            <person name="Delaroque N."/>
            <person name="Dittami S.M."/>
            <person name="Doulbeau S."/>
            <person name="Elias M."/>
            <person name="Farnham G."/>
            <person name="Gachon C.M."/>
            <person name="Gschloessl B."/>
            <person name="Heesch S."/>
            <person name="Jabbari K."/>
            <person name="Jubin C."/>
            <person name="Kawai H."/>
            <person name="Kimura K."/>
            <person name="Kloareg B."/>
            <person name="Kupper F.C."/>
            <person name="Lang D."/>
            <person name="Le Bail A."/>
            <person name="Leblanc C."/>
            <person name="Lerouge P."/>
            <person name="Lohr M."/>
            <person name="Lopez P.J."/>
            <person name="Martens C."/>
            <person name="Maumus F."/>
            <person name="Michel G."/>
            <person name="Miranda-Saavedra D."/>
            <person name="Morales J."/>
            <person name="Moreau H."/>
            <person name="Motomura T."/>
            <person name="Nagasato C."/>
            <person name="Napoli C.A."/>
            <person name="Nelson D.R."/>
            <person name="Nyvall-Collen P."/>
            <person name="Peters A.F."/>
            <person name="Pommier C."/>
            <person name="Potin P."/>
            <person name="Poulain J."/>
            <person name="Quesneville H."/>
            <person name="Read B."/>
            <person name="Rensing S.A."/>
            <person name="Ritter A."/>
            <person name="Rousvoal S."/>
            <person name="Samanta M."/>
            <person name="Samson G."/>
            <person name="Schroeder D.C."/>
            <person name="Segurens B."/>
            <person name="Strittmatter M."/>
            <person name="Tonon T."/>
            <person name="Tregear J.W."/>
            <person name="Valentin K."/>
            <person name="von Dassow P."/>
            <person name="Yamagishi T."/>
            <person name="Van de Peer Y."/>
            <person name="Wincker P."/>
        </authorList>
    </citation>
    <scope>NUCLEOTIDE SEQUENCE [LARGE SCALE GENOMIC DNA]</scope>
    <source>
        <strain evidence="3">Ec32 / CCAP1310/4</strain>
    </source>
</reference>
<feature type="region of interest" description="Disordered" evidence="1">
    <location>
        <begin position="568"/>
        <end position="616"/>
    </location>
</feature>
<name>D7FNP9_ECTSI</name>
<proteinExistence type="predicted"/>
<gene>
    <name evidence="2" type="ORF">Esi_0018_0168</name>
</gene>
<dbReference type="AlphaFoldDB" id="D7FNP9"/>